<dbReference type="SUPFAM" id="SSF116726">
    <property type="entry name" value="TrkA C-terminal domain-like"/>
    <property type="match status" value="2"/>
</dbReference>
<sequence length="610" mass="65037">MVLRTRRTAFYLGLVVATTVLFTLVYNTGMAVWEGRPQPLYRSLEVVVQSFTTTGYGEDAGWQSPQMNAVVITMQLAGIGLILTGVDVFAVPWLREAVTPSPPESIDVGPGHVVICAYTPRTEAFITELKARERAYALVEPDAETARELHDEGYRVVHGDPESTAALENVRVGTARTVVADSTDDANASIVLAARDANPDVRAITLVTDTDLARYHRAAGADEVLSPRQLLGRSLIGEIPTAVATDVDDGVTLGEDFQLVEMAIAEDSTVSGRRFDEIHVRERFGVNVIGVWTNGDFQTPVDPSARLDAGTRVLVVGDPERIETFREATEATVRTFPSQRIVLAGYGDSGRAAYEALARTRSRVTVLDVVAAGRSGRIASTGDGGGPSSRDEGDESVGGLDPEMDMLDSRPDVSSPWGNDGPTGEADAPGSGVDEAADVVDVVGDARDPAVLDAAGITEASVLVLTIGNDTTTIFTTLIARELNPDLDIVARANDDANVEKLYRAGADYVQSLTTISGRMLVSTVFENEEVLAYDKRINVVRLPAGSLAGSTIAGADVRGQTGCTIVAVERGGSTIHGFDPHTFEVGDDDELVIVGTDDDVKRFEREFGK</sequence>
<gene>
    <name evidence="5" type="ORF">SAMN05192561_10291</name>
</gene>
<dbReference type="RefSeq" id="WP_092815905.1">
    <property type="nucleotide sequence ID" value="NZ_FNWU01000002.1"/>
</dbReference>
<keyword evidence="2" id="KW-1133">Transmembrane helix</keyword>
<evidence type="ECO:0000313" key="5">
    <source>
        <dbReference type="EMBL" id="SEH45917.1"/>
    </source>
</evidence>
<dbReference type="Proteomes" id="UP000199215">
    <property type="component" value="Unassembled WGS sequence"/>
</dbReference>
<dbReference type="PANTHER" id="PTHR43833">
    <property type="entry name" value="POTASSIUM CHANNEL PROTEIN 2-RELATED-RELATED"/>
    <property type="match status" value="1"/>
</dbReference>
<dbReference type="GO" id="GO:0008324">
    <property type="term" value="F:monoatomic cation transmembrane transporter activity"/>
    <property type="evidence" value="ECO:0007669"/>
    <property type="project" value="InterPro"/>
</dbReference>
<keyword evidence="2" id="KW-0812">Transmembrane</keyword>
<feature type="domain" description="RCK C-terminal" evidence="4">
    <location>
        <begin position="245"/>
        <end position="331"/>
    </location>
</feature>
<name>A0A1H6IG83_9EURY</name>
<organism evidence="5 6">
    <name type="scientific">Halopenitus malekzadehii</name>
    <dbReference type="NCBI Taxonomy" id="1267564"/>
    <lineage>
        <taxon>Archaea</taxon>
        <taxon>Methanobacteriati</taxon>
        <taxon>Methanobacteriota</taxon>
        <taxon>Stenosarchaea group</taxon>
        <taxon>Halobacteria</taxon>
        <taxon>Halobacteriales</taxon>
        <taxon>Haloferacaceae</taxon>
        <taxon>Halopenitus</taxon>
    </lineage>
</organism>
<evidence type="ECO:0000313" key="6">
    <source>
        <dbReference type="Proteomes" id="UP000199215"/>
    </source>
</evidence>
<dbReference type="SUPFAM" id="SSF51735">
    <property type="entry name" value="NAD(P)-binding Rossmann-fold domains"/>
    <property type="match status" value="2"/>
</dbReference>
<protein>
    <submittedName>
        <fullName evidence="5">Trk K+ transport system, NAD-binding component</fullName>
    </submittedName>
</protein>
<dbReference type="PROSITE" id="PS51202">
    <property type="entry name" value="RCK_C"/>
    <property type="match status" value="2"/>
</dbReference>
<dbReference type="InterPro" id="IPR003148">
    <property type="entry name" value="RCK_N"/>
</dbReference>
<accession>A0A1H6IG83</accession>
<dbReference type="OrthoDB" id="43518at2157"/>
<dbReference type="InterPro" id="IPR036291">
    <property type="entry name" value="NAD(P)-bd_dom_sf"/>
</dbReference>
<feature type="transmembrane region" description="Helical" evidence="2">
    <location>
        <begin position="9"/>
        <end position="33"/>
    </location>
</feature>
<evidence type="ECO:0000259" key="4">
    <source>
        <dbReference type="PROSITE" id="PS51202"/>
    </source>
</evidence>
<dbReference type="PANTHER" id="PTHR43833:SF9">
    <property type="entry name" value="POTASSIUM CHANNEL PROTEIN YUGO-RELATED"/>
    <property type="match status" value="1"/>
</dbReference>
<evidence type="ECO:0000256" key="1">
    <source>
        <dbReference type="SAM" id="MobiDB-lite"/>
    </source>
</evidence>
<evidence type="ECO:0000256" key="2">
    <source>
        <dbReference type="SAM" id="Phobius"/>
    </source>
</evidence>
<evidence type="ECO:0000259" key="3">
    <source>
        <dbReference type="PROSITE" id="PS51201"/>
    </source>
</evidence>
<reference evidence="5 6" key="1">
    <citation type="submission" date="2016-10" db="EMBL/GenBank/DDBJ databases">
        <authorList>
            <person name="de Groot N.N."/>
        </authorList>
    </citation>
    <scope>NUCLEOTIDE SEQUENCE [LARGE SCALE GENOMIC DNA]</scope>
    <source>
        <strain evidence="5 6">IBRC-M10418</strain>
    </source>
</reference>
<dbReference type="AlphaFoldDB" id="A0A1H6IG83"/>
<feature type="domain" description="RCK N-terminal" evidence="3">
    <location>
        <begin position="338"/>
        <end position="514"/>
    </location>
</feature>
<dbReference type="InterPro" id="IPR036721">
    <property type="entry name" value="RCK_C_sf"/>
</dbReference>
<proteinExistence type="predicted"/>
<dbReference type="Pfam" id="PF02254">
    <property type="entry name" value="TrkA_N"/>
    <property type="match status" value="2"/>
</dbReference>
<dbReference type="InterPro" id="IPR006037">
    <property type="entry name" value="RCK_C"/>
</dbReference>
<dbReference type="Pfam" id="PF02080">
    <property type="entry name" value="TrkA_C"/>
    <property type="match status" value="2"/>
</dbReference>
<dbReference type="InterPro" id="IPR050721">
    <property type="entry name" value="Trk_Ktr_HKT_K-transport"/>
</dbReference>
<keyword evidence="2" id="KW-0472">Membrane</keyword>
<keyword evidence="6" id="KW-1185">Reference proteome</keyword>
<dbReference type="EMBL" id="FNWU01000002">
    <property type="protein sequence ID" value="SEH45917.1"/>
    <property type="molecule type" value="Genomic_DNA"/>
</dbReference>
<feature type="domain" description="RCK N-terminal" evidence="3">
    <location>
        <begin position="110"/>
        <end position="226"/>
    </location>
</feature>
<dbReference type="GO" id="GO:0006813">
    <property type="term" value="P:potassium ion transport"/>
    <property type="evidence" value="ECO:0007669"/>
    <property type="project" value="InterPro"/>
</dbReference>
<feature type="region of interest" description="Disordered" evidence="1">
    <location>
        <begin position="376"/>
        <end position="432"/>
    </location>
</feature>
<dbReference type="Gene3D" id="3.30.70.1450">
    <property type="entry name" value="Regulator of K+ conductance, C-terminal domain"/>
    <property type="match status" value="2"/>
</dbReference>
<dbReference type="STRING" id="1267564.SAMN05192561_10291"/>
<feature type="domain" description="RCK C-terminal" evidence="4">
    <location>
        <begin position="526"/>
        <end position="610"/>
    </location>
</feature>
<dbReference type="Gene3D" id="3.40.50.720">
    <property type="entry name" value="NAD(P)-binding Rossmann-like Domain"/>
    <property type="match status" value="2"/>
</dbReference>
<dbReference type="PROSITE" id="PS51201">
    <property type="entry name" value="RCK_N"/>
    <property type="match status" value="2"/>
</dbReference>